<evidence type="ECO:0000256" key="11">
    <source>
        <dbReference type="PIRSR" id="PIRSR601929-3"/>
    </source>
</evidence>
<dbReference type="PRINTS" id="PR00325">
    <property type="entry name" value="GERMIN"/>
</dbReference>
<gene>
    <name evidence="13" type="ORF">C5167_018124</name>
</gene>
<organism evidence="13 14">
    <name type="scientific">Papaver somniferum</name>
    <name type="common">Opium poppy</name>
    <dbReference type="NCBI Taxonomy" id="3469"/>
    <lineage>
        <taxon>Eukaryota</taxon>
        <taxon>Viridiplantae</taxon>
        <taxon>Streptophyta</taxon>
        <taxon>Embryophyta</taxon>
        <taxon>Tracheophyta</taxon>
        <taxon>Spermatophyta</taxon>
        <taxon>Magnoliopsida</taxon>
        <taxon>Ranunculales</taxon>
        <taxon>Papaveraceae</taxon>
        <taxon>Papaveroideae</taxon>
        <taxon>Papaver</taxon>
    </lineage>
</organism>
<dbReference type="Pfam" id="PF00190">
    <property type="entry name" value="Cupin_1"/>
    <property type="match status" value="3"/>
</dbReference>
<dbReference type="SUPFAM" id="SSF51182">
    <property type="entry name" value="RmlC-like cupins"/>
    <property type="match status" value="3"/>
</dbReference>
<proteinExistence type="inferred from homology"/>
<feature type="binding site" evidence="10">
    <location>
        <position position="509"/>
    </location>
    <ligand>
        <name>Mn(2+)</name>
        <dbReference type="ChEBI" id="CHEBI:29035"/>
    </ligand>
</feature>
<evidence type="ECO:0000256" key="7">
    <source>
        <dbReference type="ARBA" id="ARBA00023157"/>
    </source>
</evidence>
<dbReference type="Proteomes" id="UP000316621">
    <property type="component" value="Chromosome 2"/>
</dbReference>
<feature type="disulfide bond" evidence="11">
    <location>
        <begin position="429"/>
        <end position="445"/>
    </location>
</feature>
<dbReference type="Gramene" id="RZC49712">
    <property type="protein sequence ID" value="RZC49712"/>
    <property type="gene ID" value="C5167_018124"/>
</dbReference>
<dbReference type="InterPro" id="IPR014710">
    <property type="entry name" value="RmlC-like_jellyroll"/>
</dbReference>
<evidence type="ECO:0000256" key="5">
    <source>
        <dbReference type="ARBA" id="ARBA00022723"/>
    </source>
</evidence>
<name>A0A4Y7IPT5_PAPSO</name>
<keyword evidence="8 9" id="KW-0464">Manganese</keyword>
<dbReference type="GO" id="GO:0009506">
    <property type="term" value="C:plasmodesma"/>
    <property type="evidence" value="ECO:0007669"/>
    <property type="project" value="UniProtKB-ARBA"/>
</dbReference>
<keyword evidence="5 9" id="KW-0479">Metal-binding</keyword>
<keyword evidence="3" id="KW-0052">Apoplast</keyword>
<evidence type="ECO:0000313" key="13">
    <source>
        <dbReference type="EMBL" id="RZC49712.1"/>
    </source>
</evidence>
<evidence type="ECO:0000256" key="6">
    <source>
        <dbReference type="ARBA" id="ARBA00022729"/>
    </source>
</evidence>
<feature type="domain" description="Cupin type-1" evidence="12">
    <location>
        <begin position="459"/>
        <end position="607"/>
    </location>
</feature>
<keyword evidence="4" id="KW-0964">Secreted</keyword>
<dbReference type="GO" id="GO:2000280">
    <property type="term" value="P:regulation of root development"/>
    <property type="evidence" value="ECO:0007669"/>
    <property type="project" value="UniProtKB-ARBA"/>
</dbReference>
<keyword evidence="7 11" id="KW-1015">Disulfide bond</keyword>
<dbReference type="STRING" id="3469.A0A4Y7IPT5"/>
<feature type="binding site" evidence="10">
    <location>
        <position position="507"/>
    </location>
    <ligand>
        <name>Mn(2+)</name>
        <dbReference type="ChEBI" id="CHEBI:29035"/>
    </ligand>
</feature>
<feature type="domain" description="Cupin type-1" evidence="12">
    <location>
        <begin position="234"/>
        <end position="382"/>
    </location>
</feature>
<dbReference type="InterPro" id="IPR006045">
    <property type="entry name" value="Cupin_1"/>
</dbReference>
<sequence>FCVAVLNSTIIVNGFPCKPVSEVTANDFYYSGLMNEASTNNRLELGARSGDVNNFPGINTLGLMISRVDLAPGGIIPIHTHPRATEANYVIKGEVYFGFISTSNVLYSKVLKAGEMSIIPKGLVHFVQNVGRKKAVVLAIFNSQLPGTAFLPINLFGSDPALPNDLLAKNFQADEKVIAILCLTVILSFTLSCFADPDELQDFCVADLNATKITMNGFPCKPLSEVTNDDFFYSGLVNEANTDNPFGVGIRPGDVTSFPALNTLELTIDVLDLAPGANVPVHTHPRGSEANLVIKGKVLFGFITTNNVLYSKVLNAGELSIIPKGLVHFVENVGPEKAVVVAVFNSQSPGASVIPFNLFGSKPAIPNDLLAKNFLVDENVIASIKSKFEKNTMATKFSIKTTSSFFIVLCLTVFTLSCFADPDELQDFCVADLNSSTIVMNGFSCKPMSQVTTEDFFYSGLVNEASTANPFGLGVRPGDVTSFPGLNTLGLSINILDLAPGGIVPLHTHPRATEANLVIKGKVFFGFLTTNNILHSKVITAGEVSIIPKGLVHFVQNVGKSKAVVVVMFNSQSPGAAGLPFNLFGSTPAIHNDLLAKNFLVDEKLIANIKSKFGN</sequence>
<protein>
    <recommendedName>
        <fullName evidence="12">Cupin type-1 domain-containing protein</fullName>
    </recommendedName>
</protein>
<feature type="non-terminal residue" evidence="13">
    <location>
        <position position="1"/>
    </location>
</feature>
<accession>A0A4Y7IPT5</accession>
<dbReference type="GO" id="GO:0030145">
    <property type="term" value="F:manganese ion binding"/>
    <property type="evidence" value="ECO:0007669"/>
    <property type="project" value="InterPro"/>
</dbReference>
<dbReference type="Gene3D" id="2.60.120.10">
    <property type="entry name" value="Jelly Rolls"/>
    <property type="match status" value="3"/>
</dbReference>
<dbReference type="EMBL" id="CM010716">
    <property type="protein sequence ID" value="RZC49712.1"/>
    <property type="molecule type" value="Genomic_DNA"/>
</dbReference>
<evidence type="ECO:0000256" key="3">
    <source>
        <dbReference type="ARBA" id="ARBA00022523"/>
    </source>
</evidence>
<dbReference type="InterPro" id="IPR011051">
    <property type="entry name" value="RmlC_Cupin_sf"/>
</dbReference>
<feature type="domain" description="Cupin type-1" evidence="12">
    <location>
        <begin position="31"/>
        <end position="179"/>
    </location>
</feature>
<keyword evidence="6" id="KW-0732">Signal</keyword>
<evidence type="ECO:0000259" key="12">
    <source>
        <dbReference type="SMART" id="SM00835"/>
    </source>
</evidence>
<feature type="binding site" evidence="10">
    <location>
        <position position="553"/>
    </location>
    <ligand>
        <name>Mn(2+)</name>
        <dbReference type="ChEBI" id="CHEBI:29035"/>
    </ligand>
</feature>
<dbReference type="CDD" id="cd02241">
    <property type="entry name" value="cupin_OxOx"/>
    <property type="match status" value="3"/>
</dbReference>
<evidence type="ECO:0000256" key="2">
    <source>
        <dbReference type="ARBA" id="ARBA00007456"/>
    </source>
</evidence>
<keyword evidence="14" id="KW-1185">Reference proteome</keyword>
<reference evidence="13 14" key="1">
    <citation type="journal article" date="2018" name="Science">
        <title>The opium poppy genome and morphinan production.</title>
        <authorList>
            <person name="Guo L."/>
            <person name="Winzer T."/>
            <person name="Yang X."/>
            <person name="Li Y."/>
            <person name="Ning Z."/>
            <person name="He Z."/>
            <person name="Teodor R."/>
            <person name="Lu Y."/>
            <person name="Bowser T.A."/>
            <person name="Graham I.A."/>
            <person name="Ye K."/>
        </authorList>
    </citation>
    <scope>NUCLEOTIDE SEQUENCE [LARGE SCALE GENOMIC DNA]</scope>
    <source>
        <strain evidence="14">cv. HN1</strain>
        <tissue evidence="13">Leaves</tissue>
    </source>
</reference>
<evidence type="ECO:0000256" key="4">
    <source>
        <dbReference type="ARBA" id="ARBA00022525"/>
    </source>
</evidence>
<feature type="binding site" evidence="9">
    <location>
        <position position="509"/>
    </location>
    <ligand>
        <name>oxalate</name>
        <dbReference type="ChEBI" id="CHEBI:30623"/>
    </ligand>
</feature>
<dbReference type="PANTHER" id="PTHR31238">
    <property type="entry name" value="GERMIN-LIKE PROTEIN SUBFAMILY 3 MEMBER 3"/>
    <property type="match status" value="1"/>
</dbReference>
<dbReference type="SMART" id="SM00835">
    <property type="entry name" value="Cupin_1"/>
    <property type="match status" value="3"/>
</dbReference>
<evidence type="ECO:0000256" key="9">
    <source>
        <dbReference type="PIRSR" id="PIRSR601929-1"/>
    </source>
</evidence>
<evidence type="ECO:0000313" key="14">
    <source>
        <dbReference type="Proteomes" id="UP000316621"/>
    </source>
</evidence>
<comment type="subcellular location">
    <subcellularLocation>
        <location evidence="1">Secreted</location>
        <location evidence="1">Extracellular space</location>
        <location evidence="1">Apoplast</location>
    </subcellularLocation>
</comment>
<feature type="binding site" evidence="9">
    <location>
        <position position="494"/>
    </location>
    <ligand>
        <name>oxalate</name>
        <dbReference type="ChEBI" id="CHEBI:30623"/>
    </ligand>
</feature>
<dbReference type="FunFam" id="2.60.120.10:FF:000025">
    <property type="entry name" value="germin-like protein subfamily 2 member 1"/>
    <property type="match status" value="3"/>
</dbReference>
<dbReference type="InterPro" id="IPR001929">
    <property type="entry name" value="Germin"/>
</dbReference>
<comment type="similarity">
    <text evidence="2">Belongs to the germin family.</text>
</comment>
<feature type="binding site" evidence="10">
    <location>
        <position position="514"/>
    </location>
    <ligand>
        <name>Mn(2+)</name>
        <dbReference type="ChEBI" id="CHEBI:29035"/>
    </ligand>
</feature>
<dbReference type="GO" id="GO:0048046">
    <property type="term" value="C:apoplast"/>
    <property type="evidence" value="ECO:0007669"/>
    <property type="project" value="UniProtKB-SubCell"/>
</dbReference>
<dbReference type="OMA" id="RNIGNGY"/>
<dbReference type="AlphaFoldDB" id="A0A4Y7IPT5"/>
<evidence type="ECO:0000256" key="1">
    <source>
        <dbReference type="ARBA" id="ARBA00004271"/>
    </source>
</evidence>
<evidence type="ECO:0000256" key="10">
    <source>
        <dbReference type="PIRSR" id="PIRSR601929-2"/>
    </source>
</evidence>
<feature type="binding site" evidence="9">
    <location>
        <position position="514"/>
    </location>
    <ligand>
        <name>oxalate</name>
        <dbReference type="ChEBI" id="CHEBI:30623"/>
    </ligand>
</feature>
<dbReference type="GO" id="GO:0010497">
    <property type="term" value="P:plasmodesmata-mediated intercellular transport"/>
    <property type="evidence" value="ECO:0007669"/>
    <property type="project" value="UniProtKB-ARBA"/>
</dbReference>
<evidence type="ECO:0000256" key="8">
    <source>
        <dbReference type="ARBA" id="ARBA00023211"/>
    </source>
</evidence>